<dbReference type="EMBL" id="BEDT01000003">
    <property type="protein sequence ID" value="GAX47819.1"/>
    <property type="molecule type" value="Genomic_DNA"/>
</dbReference>
<dbReference type="Proteomes" id="UP000218689">
    <property type="component" value="Unassembled WGS sequence"/>
</dbReference>
<evidence type="ECO:0000313" key="3">
    <source>
        <dbReference type="Proteomes" id="UP000218689"/>
    </source>
</evidence>
<evidence type="ECO:0000313" key="2">
    <source>
        <dbReference type="EMBL" id="GAX47819.1"/>
    </source>
</evidence>
<reference evidence="3" key="1">
    <citation type="submission" date="2017-08" db="EMBL/GenBank/DDBJ databases">
        <title>Draft genome sequence of Lactococcus sp. strain Rs-Y01, isolated from the gut of the lower termite Reticulitermes speratus.</title>
        <authorList>
            <person name="Ohkuma M."/>
            <person name="Yuki M."/>
        </authorList>
    </citation>
    <scope>NUCLEOTIDE SEQUENCE [LARGE SCALE GENOMIC DNA]</scope>
    <source>
        <strain evidence="3">Rs-Y01</strain>
    </source>
</reference>
<keyword evidence="1" id="KW-0175">Coiled coil</keyword>
<proteinExistence type="predicted"/>
<dbReference type="RefSeq" id="WP_094784860.1">
    <property type="nucleotide sequence ID" value="NZ_BEDT01000003.1"/>
</dbReference>
<sequence length="666" mass="79501">MNKVFDKGIDNLLDFNWKILVKEGLKIAVDSWEKFDTNYNKNFKKYFETSIEKYNKVPTVLNDDRQELLSIYQESYLEYKKIEDNNEHIVDKDRVLSSSVENLLSISNYCWITGYGGIGKSTMLKYFFLTSIINSSEKSKIPVYIELRKYNYDPRERRGLLKFIYEEMKVLNFDLEYKYFENMVSKGRFLFLLDAFDEINSSYMTKFLIELDECMTSNCDNSFIISSRNMPKGNIDTVDGLKNFSTKGLTLEQAVSLIEKLKFYPNDLRNIFKEKLSESLFLEYESLAQNPILLMLMLRTFAKNSNFPKEKSSFLLKVFIVLYEEHDGSKLGGFKRELKTNCSEAEIRKLFSKFCYVTYFKYKGEKKEFSISEIKDILDKIISSEKIDVDISKILYDFSVCLCLIYKEGEKYYFVHNIFQEFYAAYCLYGFKQEEQKKFFTKSLLDSKTEGRAYNWRVYLTTFEYYKELDNIHKNRYFDENVVLPILEEIETAPNFLGYEYELSEFYYYKLINNKYGNNPGTLVYFPFGFELYNAKIKSRFLYYISSDNEKEYFSEFDKLNTSDRGLFRKRVSYFWNNGGKFFEKNVRREIFIVTREEENPESGVEYRLVKIPTSEIVKDELLNQVFKIANLYRNIEKLSLYRNKIENEKKEEQKEIDFLLGLVNY</sequence>
<evidence type="ECO:0000256" key="1">
    <source>
        <dbReference type="SAM" id="Coils"/>
    </source>
</evidence>
<name>A0A224X0P7_9LACT</name>
<dbReference type="Gene3D" id="3.40.50.300">
    <property type="entry name" value="P-loop containing nucleotide triphosphate hydrolases"/>
    <property type="match status" value="1"/>
</dbReference>
<keyword evidence="3" id="KW-1185">Reference proteome</keyword>
<evidence type="ECO:0008006" key="4">
    <source>
        <dbReference type="Google" id="ProtNLM"/>
    </source>
</evidence>
<dbReference type="OrthoDB" id="2081291at2"/>
<organism evidence="2 3">
    <name type="scientific">Pseudolactococcus reticulitermitis</name>
    <dbReference type="NCBI Taxonomy" id="2025039"/>
    <lineage>
        <taxon>Bacteria</taxon>
        <taxon>Bacillati</taxon>
        <taxon>Bacillota</taxon>
        <taxon>Bacilli</taxon>
        <taxon>Lactobacillales</taxon>
        <taxon>Streptococcaceae</taxon>
        <taxon>Pseudolactococcus</taxon>
    </lineage>
</organism>
<gene>
    <name evidence="2" type="ORF">RsY01_1423</name>
</gene>
<comment type="caution">
    <text evidence="2">The sequence shown here is derived from an EMBL/GenBank/DDBJ whole genome shotgun (WGS) entry which is preliminary data.</text>
</comment>
<dbReference type="InterPro" id="IPR027417">
    <property type="entry name" value="P-loop_NTPase"/>
</dbReference>
<protein>
    <recommendedName>
        <fullName evidence="4">NACHT domain-containing protein</fullName>
    </recommendedName>
</protein>
<dbReference type="AlphaFoldDB" id="A0A224X0P7"/>
<accession>A0A224X0P7</accession>
<feature type="coiled-coil region" evidence="1">
    <location>
        <begin position="629"/>
        <end position="663"/>
    </location>
</feature>
<dbReference type="SUPFAM" id="SSF52540">
    <property type="entry name" value="P-loop containing nucleoside triphosphate hydrolases"/>
    <property type="match status" value="1"/>
</dbReference>